<protein>
    <submittedName>
        <fullName evidence="6">Restriction endonuclease subunit S</fullName>
        <ecNumber evidence="6">3.1.21.-</ecNumber>
    </submittedName>
</protein>
<dbReference type="EC" id="3.1.21.-" evidence="6"/>
<dbReference type="AlphaFoldDB" id="A0A9D2GU47"/>
<feature type="non-terminal residue" evidence="6">
    <location>
        <position position="1"/>
    </location>
</feature>
<dbReference type="GO" id="GO:0004519">
    <property type="term" value="F:endonuclease activity"/>
    <property type="evidence" value="ECO:0007669"/>
    <property type="project" value="UniProtKB-KW"/>
</dbReference>
<dbReference type="GO" id="GO:0003677">
    <property type="term" value="F:DNA binding"/>
    <property type="evidence" value="ECO:0007669"/>
    <property type="project" value="UniProtKB-KW"/>
</dbReference>
<keyword evidence="2" id="KW-0680">Restriction system</keyword>
<evidence type="ECO:0000256" key="1">
    <source>
        <dbReference type="ARBA" id="ARBA00010923"/>
    </source>
</evidence>
<comment type="caution">
    <text evidence="6">The sequence shown here is derived from an EMBL/GenBank/DDBJ whole genome shotgun (WGS) entry which is preliminary data.</text>
</comment>
<reference evidence="6" key="1">
    <citation type="journal article" date="2021" name="PeerJ">
        <title>Extensive microbial diversity within the chicken gut microbiome revealed by metagenomics and culture.</title>
        <authorList>
            <person name="Gilroy R."/>
            <person name="Ravi A."/>
            <person name="Getino M."/>
            <person name="Pursley I."/>
            <person name="Horton D.L."/>
            <person name="Alikhan N.F."/>
            <person name="Baker D."/>
            <person name="Gharbi K."/>
            <person name="Hall N."/>
            <person name="Watson M."/>
            <person name="Adriaenssens E.M."/>
            <person name="Foster-Nyarko E."/>
            <person name="Jarju S."/>
            <person name="Secka A."/>
            <person name="Antonio M."/>
            <person name="Oren A."/>
            <person name="Chaudhuri R.R."/>
            <person name="La Ragione R."/>
            <person name="Hildebrand F."/>
            <person name="Pallen M.J."/>
        </authorList>
    </citation>
    <scope>NUCLEOTIDE SEQUENCE</scope>
    <source>
        <strain evidence="6">ChiW4-1371</strain>
    </source>
</reference>
<keyword evidence="6" id="KW-0540">Nuclease</keyword>
<proteinExistence type="inferred from homology"/>
<evidence type="ECO:0000313" key="6">
    <source>
        <dbReference type="EMBL" id="HIZ90093.1"/>
    </source>
</evidence>
<evidence type="ECO:0000256" key="2">
    <source>
        <dbReference type="ARBA" id="ARBA00022747"/>
    </source>
</evidence>
<evidence type="ECO:0000313" key="7">
    <source>
        <dbReference type="Proteomes" id="UP000824176"/>
    </source>
</evidence>
<dbReference type="InterPro" id="IPR044946">
    <property type="entry name" value="Restrct_endonuc_typeI_TRD_sf"/>
</dbReference>
<dbReference type="EMBL" id="DXAQ01000134">
    <property type="protein sequence ID" value="HIZ90093.1"/>
    <property type="molecule type" value="Genomic_DNA"/>
</dbReference>
<dbReference type="SUPFAM" id="SSF116734">
    <property type="entry name" value="DNA methylase specificity domain"/>
    <property type="match status" value="2"/>
</dbReference>
<keyword evidence="4" id="KW-0175">Coiled coil</keyword>
<dbReference type="GO" id="GO:0009307">
    <property type="term" value="P:DNA restriction-modification system"/>
    <property type="evidence" value="ECO:0007669"/>
    <property type="project" value="UniProtKB-KW"/>
</dbReference>
<dbReference type="Gene3D" id="3.90.220.20">
    <property type="entry name" value="DNA methylase specificity domains"/>
    <property type="match status" value="2"/>
</dbReference>
<name>A0A9D2GU47_9BACT</name>
<dbReference type="PANTHER" id="PTHR43140:SF1">
    <property type="entry name" value="TYPE I RESTRICTION ENZYME ECOKI SPECIFICITY SUBUNIT"/>
    <property type="match status" value="1"/>
</dbReference>
<evidence type="ECO:0000256" key="4">
    <source>
        <dbReference type="SAM" id="Coils"/>
    </source>
</evidence>
<dbReference type="Pfam" id="PF01420">
    <property type="entry name" value="Methylase_S"/>
    <property type="match status" value="2"/>
</dbReference>
<dbReference type="PANTHER" id="PTHR43140">
    <property type="entry name" value="TYPE-1 RESTRICTION ENZYME ECOKI SPECIFICITY PROTEIN"/>
    <property type="match status" value="1"/>
</dbReference>
<gene>
    <name evidence="6" type="ORF">H9804_09100</name>
</gene>
<dbReference type="InterPro" id="IPR051212">
    <property type="entry name" value="Type-I_RE_S_subunit"/>
</dbReference>
<comment type="similarity">
    <text evidence="1">Belongs to the type-I restriction system S methylase family.</text>
</comment>
<sequence>EKPLPPITDDEIPYDIPNNWKWVRLGEIIILLSGQDLILSYINNSYNGIPYITGASDIKYNNIEIKRWTSKPTTISQKNDILITCKGTIGKVAINNIGDIHIARQIMSIKPIKIFNLYLQLFLLSCKNFFIDKGKSIIPGINRNDILTILFPLPPLKEQERIVKKVDELMALCDKLEQEEEKLLSLDKHFADTLPKSILQYAVEGKLVQQDIHDEPASMLYDKIIKEKENILKQGKIKKEKPLPPITDDEIPYDIPNNWKWVRLGEVCNLLNGNKITNTNLPLLNAKYLRTRQEKQMYTEGIKVNKHDYIILVDGENSGEVFRAFEDGILGSTFKILNINSNLYNNYILYILYFYKDTFKKSKKGAAIPHLDKELFKNILIPLPPLKEQERIVKKVDELLTCCNKLKNII</sequence>
<organism evidence="6 7">
    <name type="scientific">Candidatus Mucispirillum faecigallinarum</name>
    <dbReference type="NCBI Taxonomy" id="2838699"/>
    <lineage>
        <taxon>Bacteria</taxon>
        <taxon>Pseudomonadati</taxon>
        <taxon>Deferribacterota</taxon>
        <taxon>Deferribacteres</taxon>
        <taxon>Deferribacterales</taxon>
        <taxon>Mucispirillaceae</taxon>
        <taxon>Mucispirillum</taxon>
    </lineage>
</organism>
<evidence type="ECO:0000256" key="3">
    <source>
        <dbReference type="ARBA" id="ARBA00023125"/>
    </source>
</evidence>
<evidence type="ECO:0000259" key="5">
    <source>
        <dbReference type="Pfam" id="PF01420"/>
    </source>
</evidence>
<keyword evidence="6" id="KW-0378">Hydrolase</keyword>
<feature type="coiled-coil region" evidence="4">
    <location>
        <begin position="159"/>
        <end position="186"/>
    </location>
</feature>
<dbReference type="GO" id="GO:0016787">
    <property type="term" value="F:hydrolase activity"/>
    <property type="evidence" value="ECO:0007669"/>
    <property type="project" value="UniProtKB-KW"/>
</dbReference>
<feature type="domain" description="Type I restriction modification DNA specificity" evidence="5">
    <location>
        <begin position="17"/>
        <end position="182"/>
    </location>
</feature>
<feature type="domain" description="Type I restriction modification DNA specificity" evidence="5">
    <location>
        <begin position="256"/>
        <end position="408"/>
    </location>
</feature>
<dbReference type="Proteomes" id="UP000824176">
    <property type="component" value="Unassembled WGS sequence"/>
</dbReference>
<keyword evidence="3" id="KW-0238">DNA-binding</keyword>
<accession>A0A9D2GU47</accession>
<keyword evidence="6" id="KW-0255">Endonuclease</keyword>
<reference evidence="6" key="2">
    <citation type="submission" date="2021-04" db="EMBL/GenBank/DDBJ databases">
        <authorList>
            <person name="Gilroy R."/>
        </authorList>
    </citation>
    <scope>NUCLEOTIDE SEQUENCE</scope>
    <source>
        <strain evidence="6">ChiW4-1371</strain>
    </source>
</reference>
<dbReference type="InterPro" id="IPR000055">
    <property type="entry name" value="Restrct_endonuc_typeI_TRD"/>
</dbReference>